<dbReference type="Gene3D" id="3.30.70.1320">
    <property type="entry name" value="Multidrug efflux transporter AcrB pore domain like"/>
    <property type="match status" value="1"/>
</dbReference>
<dbReference type="Gene3D" id="3.30.70.1430">
    <property type="entry name" value="Multidrug efflux transporter AcrB pore domain"/>
    <property type="match status" value="2"/>
</dbReference>
<accession>A0A517YHS9</accession>
<feature type="transmembrane region" description="Helical" evidence="9">
    <location>
        <begin position="342"/>
        <end position="361"/>
    </location>
</feature>
<evidence type="ECO:0000256" key="6">
    <source>
        <dbReference type="ARBA" id="ARBA00022692"/>
    </source>
</evidence>
<protein>
    <submittedName>
        <fullName evidence="10">Efflux pump membrane transporter BepE</fullName>
    </submittedName>
</protein>
<comment type="similarity">
    <text evidence="2">Belongs to the resistance-nodulation-cell division (RND) (TC 2.A.6) family.</text>
</comment>
<dbReference type="PANTHER" id="PTHR32063">
    <property type="match status" value="1"/>
</dbReference>
<comment type="subcellular location">
    <subcellularLocation>
        <location evidence="1">Cell inner membrane</location>
        <topology evidence="1">Multi-pass membrane protein</topology>
    </subcellularLocation>
</comment>
<dbReference type="InterPro" id="IPR004764">
    <property type="entry name" value="MdtF-like"/>
</dbReference>
<dbReference type="Gene3D" id="1.20.1640.10">
    <property type="entry name" value="Multidrug efflux transporter AcrB transmembrane domain"/>
    <property type="match status" value="2"/>
</dbReference>
<dbReference type="InterPro" id="IPR001036">
    <property type="entry name" value="Acrflvin-R"/>
</dbReference>
<feature type="transmembrane region" description="Helical" evidence="9">
    <location>
        <begin position="12"/>
        <end position="33"/>
    </location>
</feature>
<dbReference type="Pfam" id="PF00873">
    <property type="entry name" value="ACR_tran"/>
    <property type="match status" value="1"/>
</dbReference>
<evidence type="ECO:0000256" key="4">
    <source>
        <dbReference type="ARBA" id="ARBA00022475"/>
    </source>
</evidence>
<evidence type="ECO:0000256" key="8">
    <source>
        <dbReference type="ARBA" id="ARBA00023136"/>
    </source>
</evidence>
<name>A0A517YHS9_9BACT</name>
<dbReference type="NCBIfam" id="NF000282">
    <property type="entry name" value="RND_permease_1"/>
    <property type="match status" value="1"/>
</dbReference>
<keyword evidence="7 9" id="KW-1133">Transmembrane helix</keyword>
<feature type="transmembrane region" description="Helical" evidence="9">
    <location>
        <begin position="923"/>
        <end position="946"/>
    </location>
</feature>
<dbReference type="OrthoDB" id="220575at2"/>
<organism evidence="10 11">
    <name type="scientific">Anatilimnocola aggregata</name>
    <dbReference type="NCBI Taxonomy" id="2528021"/>
    <lineage>
        <taxon>Bacteria</taxon>
        <taxon>Pseudomonadati</taxon>
        <taxon>Planctomycetota</taxon>
        <taxon>Planctomycetia</taxon>
        <taxon>Pirellulales</taxon>
        <taxon>Pirellulaceae</taxon>
        <taxon>Anatilimnocola</taxon>
    </lineage>
</organism>
<feature type="transmembrane region" description="Helical" evidence="9">
    <location>
        <begin position="967"/>
        <end position="988"/>
    </location>
</feature>
<dbReference type="EMBL" id="CP036274">
    <property type="protein sequence ID" value="QDU29769.1"/>
    <property type="molecule type" value="Genomic_DNA"/>
</dbReference>
<feature type="transmembrane region" description="Helical" evidence="9">
    <location>
        <begin position="439"/>
        <end position="459"/>
    </location>
</feature>
<dbReference type="FunFam" id="1.20.1640.10:FF:000001">
    <property type="entry name" value="Efflux pump membrane transporter"/>
    <property type="match status" value="1"/>
</dbReference>
<feature type="transmembrane region" description="Helical" evidence="9">
    <location>
        <begin position="1000"/>
        <end position="1026"/>
    </location>
</feature>
<feature type="transmembrane region" description="Helical" evidence="9">
    <location>
        <begin position="897"/>
        <end position="917"/>
    </location>
</feature>
<feature type="transmembrane region" description="Helical" evidence="9">
    <location>
        <begin position="471"/>
        <end position="489"/>
    </location>
</feature>
<feature type="transmembrane region" description="Helical" evidence="9">
    <location>
        <begin position="533"/>
        <end position="552"/>
    </location>
</feature>
<proteinExistence type="inferred from homology"/>
<feature type="transmembrane region" description="Helical" evidence="9">
    <location>
        <begin position="396"/>
        <end position="419"/>
    </location>
</feature>
<dbReference type="PRINTS" id="PR00702">
    <property type="entry name" value="ACRIFLAVINRP"/>
</dbReference>
<keyword evidence="5" id="KW-0997">Cell inner membrane</keyword>
<evidence type="ECO:0000313" key="11">
    <source>
        <dbReference type="Proteomes" id="UP000315017"/>
    </source>
</evidence>
<dbReference type="Proteomes" id="UP000315017">
    <property type="component" value="Chromosome"/>
</dbReference>
<reference evidence="10 11" key="1">
    <citation type="submission" date="2019-02" db="EMBL/GenBank/DDBJ databases">
        <title>Deep-cultivation of Planctomycetes and their phenomic and genomic characterization uncovers novel biology.</title>
        <authorList>
            <person name="Wiegand S."/>
            <person name="Jogler M."/>
            <person name="Boedeker C."/>
            <person name="Pinto D."/>
            <person name="Vollmers J."/>
            <person name="Rivas-Marin E."/>
            <person name="Kohn T."/>
            <person name="Peeters S.H."/>
            <person name="Heuer A."/>
            <person name="Rast P."/>
            <person name="Oberbeckmann S."/>
            <person name="Bunk B."/>
            <person name="Jeske O."/>
            <person name="Meyerdierks A."/>
            <person name="Storesund J.E."/>
            <person name="Kallscheuer N."/>
            <person name="Luecker S."/>
            <person name="Lage O.M."/>
            <person name="Pohl T."/>
            <person name="Merkel B.J."/>
            <person name="Hornburger P."/>
            <person name="Mueller R.-W."/>
            <person name="Bruemmer F."/>
            <person name="Labrenz M."/>
            <person name="Spormann A.M."/>
            <person name="Op den Camp H."/>
            <person name="Overmann J."/>
            <person name="Amann R."/>
            <person name="Jetten M.S.M."/>
            <person name="Mascher T."/>
            <person name="Medema M.H."/>
            <person name="Devos D.P."/>
            <person name="Kaster A.-K."/>
            <person name="Ovreas L."/>
            <person name="Rohde M."/>
            <person name="Galperin M.Y."/>
            <person name="Jogler C."/>
        </authorList>
    </citation>
    <scope>NUCLEOTIDE SEQUENCE [LARGE SCALE GENOMIC DNA]</scope>
    <source>
        <strain evidence="10 11">ETA_A8</strain>
    </source>
</reference>
<keyword evidence="8 9" id="KW-0472">Membrane</keyword>
<dbReference type="RefSeq" id="WP_145094103.1">
    <property type="nucleotide sequence ID" value="NZ_CP036274.1"/>
</dbReference>
<dbReference type="SUPFAM" id="SSF82866">
    <property type="entry name" value="Multidrug efflux transporter AcrB transmembrane domain"/>
    <property type="match status" value="2"/>
</dbReference>
<evidence type="ECO:0000256" key="2">
    <source>
        <dbReference type="ARBA" id="ARBA00010942"/>
    </source>
</evidence>
<dbReference type="SUPFAM" id="SSF82693">
    <property type="entry name" value="Multidrug efflux transporter AcrB pore domain, PN1, PN2, PC1 and PC2 subdomains"/>
    <property type="match status" value="4"/>
</dbReference>
<evidence type="ECO:0000256" key="5">
    <source>
        <dbReference type="ARBA" id="ARBA00022519"/>
    </source>
</evidence>
<gene>
    <name evidence="10" type="primary">bepE_2</name>
    <name evidence="10" type="ORF">ETAA8_48840</name>
</gene>
<dbReference type="SUPFAM" id="SSF82714">
    <property type="entry name" value="Multidrug efflux transporter AcrB TolC docking domain, DN and DC subdomains"/>
    <property type="match status" value="2"/>
</dbReference>
<dbReference type="AlphaFoldDB" id="A0A517YHS9"/>
<evidence type="ECO:0000256" key="1">
    <source>
        <dbReference type="ARBA" id="ARBA00004429"/>
    </source>
</evidence>
<dbReference type="PANTHER" id="PTHR32063:SF11">
    <property type="entry name" value="CATION OR DRUG EFFLUX SYSTEM PROTEIN"/>
    <property type="match status" value="1"/>
</dbReference>
<dbReference type="GO" id="GO:0005886">
    <property type="term" value="C:plasma membrane"/>
    <property type="evidence" value="ECO:0007669"/>
    <property type="project" value="UniProtKB-SubCell"/>
</dbReference>
<keyword evidence="3" id="KW-0813">Transport</keyword>
<evidence type="ECO:0000256" key="3">
    <source>
        <dbReference type="ARBA" id="ARBA00022448"/>
    </source>
</evidence>
<feature type="transmembrane region" description="Helical" evidence="9">
    <location>
        <begin position="872"/>
        <end position="890"/>
    </location>
</feature>
<evidence type="ECO:0000313" key="10">
    <source>
        <dbReference type="EMBL" id="QDU29769.1"/>
    </source>
</evidence>
<keyword evidence="4" id="KW-1003">Cell membrane</keyword>
<keyword evidence="6 9" id="KW-0812">Transmembrane</keyword>
<evidence type="ECO:0000256" key="7">
    <source>
        <dbReference type="ARBA" id="ARBA00022989"/>
    </source>
</evidence>
<keyword evidence="11" id="KW-1185">Reference proteome</keyword>
<dbReference type="InterPro" id="IPR027463">
    <property type="entry name" value="AcrB_DN_DC_subdom"/>
</dbReference>
<dbReference type="Gene3D" id="3.30.2090.10">
    <property type="entry name" value="Multidrug efflux transporter AcrB TolC docking domain, DN and DC subdomains"/>
    <property type="match status" value="2"/>
</dbReference>
<dbReference type="GO" id="GO:0009636">
    <property type="term" value="P:response to toxic substance"/>
    <property type="evidence" value="ECO:0007669"/>
    <property type="project" value="UniProtKB-ARBA"/>
</dbReference>
<dbReference type="Gene3D" id="3.30.70.1440">
    <property type="entry name" value="Multidrug efflux transporter AcrB pore domain"/>
    <property type="match status" value="1"/>
</dbReference>
<dbReference type="FunFam" id="3.30.70.1430:FF:000001">
    <property type="entry name" value="Efflux pump membrane transporter"/>
    <property type="match status" value="1"/>
</dbReference>
<evidence type="ECO:0000256" key="9">
    <source>
        <dbReference type="SAM" id="Phobius"/>
    </source>
</evidence>
<dbReference type="GO" id="GO:0015562">
    <property type="term" value="F:efflux transmembrane transporter activity"/>
    <property type="evidence" value="ECO:0007669"/>
    <property type="project" value="InterPro"/>
</dbReference>
<sequence>MFSKFFIDRPIFANVIAIVTMLVGVVALLRLPVEQYPGITPPTVVVTGVYPGANARVVSDTVASPVEQQVNGVEGMLYMSSTCSSDGTYTLTVTFEIGTDLDEAQVLVQNRVSIAEPQLPEEVRRQGVMVKKQSTNFILVCALTSEGNRYDSIFLSNFCNLRLRDEISRIPGVGDVVIFGGSNYSMRVWLDPEKIKARNMTTQDVIAAIQEQNVQVAAGQIGQPPSPSELNFQYIVTAMGRLSSAEQFGDIVIKSEDQGRILRLKDVAKIELGAQTYDQFSLLNGSPSASLGVFQLPGANALKVSEGVREAIHRLESTFPEGLKVTFPFDTTKFVDAAIHEVYKTLIEAGVLVLVVILVFLQDWRAVLIPATTVPVTLIGAFAAMAALGFSVNMLTLFGLVLAIGIVVDDAIVIVEAAAHGVERGLAPRDATIKAMDQVLGPIIGITLVLLAVFIPTAFLGGVTGQLYRQFALTIAATALISAINAVTLKPAQCALWLRKPPEKKNFFYHGFNWVYDRVEGVYTLIVRRMLRVSWAVMLVFAALIAATGWWYNRVPTGFLPTEDQGYFVCAIQLPDAASQSRTAAVVDKVNAILADIDGVSDWFAIGGMSLLDNSSASNAATIFVVFDGWDKRKDPQLSQAGILGTFYGHVSKIDEAVIFAFPPPAIPGLGQRAGFTMQVEDRADVGPEELQFAVQSMLEAGREQPALDPTTLNSMFRAGVPQLYINVDRVKVKTLDVPLTNVFSTLQAYLGSAYVNDFNRFGRTFQVRVQAEQKFRVEPRDIERLEVRNRAGQMIPLGSVVDVKRSFGPQILTRYNLYPSAQISGSPAAMVSSGQAIALMEQMARDRLPQSMGYEWTDMSYQEKKVGGESIYIFAFAVLLVYLVLAAQYESWITPLAVILVVPLGVLGAIAAVSLRGFDNNIFTQIGIVLIIALASKNAILIVEYARDLRNEGHSIFDSAVEAARLRFRPILMTSFAFILGVVPLVIADGAGAAGQQALGTAVFGGMLASTILAVFFVPVFFLVFQHVSEWWRPRASATLGGASGHSVAVTAPAVDAQHEPNVASATETKPAH</sequence>
<dbReference type="NCBIfam" id="TIGR00915">
    <property type="entry name" value="2A0602"/>
    <property type="match status" value="1"/>
</dbReference>
<feature type="transmembrane region" description="Helical" evidence="9">
    <location>
        <begin position="368"/>
        <end position="390"/>
    </location>
</feature>
<dbReference type="GO" id="GO:0042910">
    <property type="term" value="F:xenobiotic transmembrane transporter activity"/>
    <property type="evidence" value="ECO:0007669"/>
    <property type="project" value="TreeGrafter"/>
</dbReference>
<dbReference type="KEGG" id="aagg:ETAA8_48840"/>